<evidence type="ECO:0000313" key="3">
    <source>
        <dbReference type="Proteomes" id="UP001239994"/>
    </source>
</evidence>
<proteinExistence type="predicted"/>
<keyword evidence="3" id="KW-1185">Reference proteome</keyword>
<dbReference type="Proteomes" id="UP001239994">
    <property type="component" value="Unassembled WGS sequence"/>
</dbReference>
<name>A0AAD8YU28_9TELE</name>
<dbReference type="EMBL" id="JAROKS010000024">
    <property type="protein sequence ID" value="KAK1787210.1"/>
    <property type="molecule type" value="Genomic_DNA"/>
</dbReference>
<gene>
    <name evidence="2" type="ORF">P4O66_017070</name>
</gene>
<dbReference type="AlphaFoldDB" id="A0AAD8YU28"/>
<sequence length="98" mass="10462">MSRVSSLCRADPRDPSALQHTMVSSPSACAGVPQMFPPAAEGSGCLPRAYPAPVPLWQEGDRKRRSVARLASLSHSPGETQGPREAVWKGLLHLGFKA</sequence>
<comment type="caution">
    <text evidence="2">The sequence shown here is derived from an EMBL/GenBank/DDBJ whole genome shotgun (WGS) entry which is preliminary data.</text>
</comment>
<evidence type="ECO:0000256" key="1">
    <source>
        <dbReference type="SAM" id="MobiDB-lite"/>
    </source>
</evidence>
<feature type="region of interest" description="Disordered" evidence="1">
    <location>
        <begin position="1"/>
        <end position="22"/>
    </location>
</feature>
<reference evidence="2" key="1">
    <citation type="submission" date="2023-03" db="EMBL/GenBank/DDBJ databases">
        <title>Electrophorus voltai genome.</title>
        <authorList>
            <person name="Bian C."/>
        </authorList>
    </citation>
    <scope>NUCLEOTIDE SEQUENCE</scope>
    <source>
        <strain evidence="2">CB-2022</strain>
        <tissue evidence="2">Muscle</tissue>
    </source>
</reference>
<protein>
    <submittedName>
        <fullName evidence="2">Uncharacterized protein</fullName>
    </submittedName>
</protein>
<evidence type="ECO:0000313" key="2">
    <source>
        <dbReference type="EMBL" id="KAK1787210.1"/>
    </source>
</evidence>
<accession>A0AAD8YU28</accession>
<organism evidence="2 3">
    <name type="scientific">Electrophorus voltai</name>
    <dbReference type="NCBI Taxonomy" id="2609070"/>
    <lineage>
        <taxon>Eukaryota</taxon>
        <taxon>Metazoa</taxon>
        <taxon>Chordata</taxon>
        <taxon>Craniata</taxon>
        <taxon>Vertebrata</taxon>
        <taxon>Euteleostomi</taxon>
        <taxon>Actinopterygii</taxon>
        <taxon>Neopterygii</taxon>
        <taxon>Teleostei</taxon>
        <taxon>Ostariophysi</taxon>
        <taxon>Gymnotiformes</taxon>
        <taxon>Gymnotoidei</taxon>
        <taxon>Gymnotidae</taxon>
        <taxon>Electrophorus</taxon>
    </lineage>
</organism>